<dbReference type="EC" id="2.4.-.-" evidence="2"/>
<organism evidence="2 3">
    <name type="scientific">Rubellicoccus peritrichatus</name>
    <dbReference type="NCBI Taxonomy" id="3080537"/>
    <lineage>
        <taxon>Bacteria</taxon>
        <taxon>Pseudomonadati</taxon>
        <taxon>Verrucomicrobiota</taxon>
        <taxon>Opitutia</taxon>
        <taxon>Puniceicoccales</taxon>
        <taxon>Cerasicoccaceae</taxon>
        <taxon>Rubellicoccus</taxon>
    </lineage>
</organism>
<gene>
    <name evidence="2" type="ORF">RZN69_06230</name>
</gene>
<dbReference type="GO" id="GO:0016757">
    <property type="term" value="F:glycosyltransferase activity"/>
    <property type="evidence" value="ECO:0007669"/>
    <property type="project" value="UniProtKB-KW"/>
</dbReference>
<dbReference type="AlphaFoldDB" id="A0AAQ3QSN0"/>
<protein>
    <submittedName>
        <fullName evidence="2">Glycosyltransferase family A protein</fullName>
        <ecNumber evidence="2">2.4.-.-</ecNumber>
    </submittedName>
</protein>
<dbReference type="PANTHER" id="PTHR43685">
    <property type="entry name" value="GLYCOSYLTRANSFERASE"/>
    <property type="match status" value="1"/>
</dbReference>
<dbReference type="EMBL" id="CP136920">
    <property type="protein sequence ID" value="WOO42683.1"/>
    <property type="molecule type" value="Genomic_DNA"/>
</dbReference>
<keyword evidence="2" id="KW-0328">Glycosyltransferase</keyword>
<keyword evidence="2" id="KW-0808">Transferase</keyword>
<accession>A0AAQ3QSN0</accession>
<dbReference type="Proteomes" id="UP001304300">
    <property type="component" value="Chromosome"/>
</dbReference>
<dbReference type="PANTHER" id="PTHR43685:SF2">
    <property type="entry name" value="GLYCOSYLTRANSFERASE 2-LIKE DOMAIN-CONTAINING PROTEIN"/>
    <property type="match status" value="1"/>
</dbReference>
<dbReference type="InterPro" id="IPR050834">
    <property type="entry name" value="Glycosyltransf_2"/>
</dbReference>
<dbReference type="CDD" id="cd00761">
    <property type="entry name" value="Glyco_tranf_GTA_type"/>
    <property type="match status" value="1"/>
</dbReference>
<name>A0AAQ3QSN0_9BACT</name>
<evidence type="ECO:0000259" key="1">
    <source>
        <dbReference type="Pfam" id="PF00535"/>
    </source>
</evidence>
<proteinExistence type="predicted"/>
<dbReference type="Gene3D" id="3.90.550.10">
    <property type="entry name" value="Spore Coat Polysaccharide Biosynthesis Protein SpsA, Chain A"/>
    <property type="match status" value="1"/>
</dbReference>
<reference evidence="2 3" key="1">
    <citation type="submission" date="2023-10" db="EMBL/GenBank/DDBJ databases">
        <title>Rubellicoccus peritrichatus gen. nov., sp. nov., isolated from an algae of coral reef tank.</title>
        <authorList>
            <person name="Luo J."/>
        </authorList>
    </citation>
    <scope>NUCLEOTIDE SEQUENCE [LARGE SCALE GENOMIC DNA]</scope>
    <source>
        <strain evidence="2 3">CR14</strain>
    </source>
</reference>
<evidence type="ECO:0000313" key="2">
    <source>
        <dbReference type="EMBL" id="WOO42683.1"/>
    </source>
</evidence>
<feature type="domain" description="Glycosyltransferase 2-like" evidence="1">
    <location>
        <begin position="7"/>
        <end position="155"/>
    </location>
</feature>
<dbReference type="KEGG" id="puo:RZN69_06230"/>
<dbReference type="InterPro" id="IPR029044">
    <property type="entry name" value="Nucleotide-diphossugar_trans"/>
</dbReference>
<dbReference type="RefSeq" id="WP_317835208.1">
    <property type="nucleotide sequence ID" value="NZ_CP136920.1"/>
</dbReference>
<dbReference type="SUPFAM" id="SSF53448">
    <property type="entry name" value="Nucleotide-diphospho-sugar transferases"/>
    <property type="match status" value="1"/>
</dbReference>
<dbReference type="InterPro" id="IPR001173">
    <property type="entry name" value="Glyco_trans_2-like"/>
</dbReference>
<evidence type="ECO:0000313" key="3">
    <source>
        <dbReference type="Proteomes" id="UP001304300"/>
    </source>
</evidence>
<dbReference type="Pfam" id="PF00535">
    <property type="entry name" value="Glycos_transf_2"/>
    <property type="match status" value="1"/>
</dbReference>
<keyword evidence="3" id="KW-1185">Reference proteome</keyword>
<sequence>MKALPITVIIPAHQAEKYLQETIESILAQTTRPSEILVVDDGSTDQTNQIASSYTEVTVITHPTNLGLSNTLNTGIANAGQPWIAFLDADDLWLEDKLRQQWTQLQAPSVDQENTMVFTQIEQFMSPDLSPDQQLPLNEKHRIMKGIFKGTLLLHKKVFEKVGLFDPELTIGDFVDWYARSRENHVAEIMIPEVLTRRRIHQTNMGRVLSNQNGQLAKVMLNSIKRRKQRASAS</sequence>